<dbReference type="Proteomes" id="UP000253094">
    <property type="component" value="Unassembled WGS sequence"/>
</dbReference>
<name>A0A367ELW8_9ACTN</name>
<accession>A0A367ELW8</accession>
<reference evidence="1 2" key="1">
    <citation type="submission" date="2018-06" db="EMBL/GenBank/DDBJ databases">
        <title>Sphaerisporangium craniellae sp. nov., isolated from a marine sponge in the South China Sea.</title>
        <authorList>
            <person name="Li L."/>
        </authorList>
    </citation>
    <scope>NUCLEOTIDE SEQUENCE [LARGE SCALE GENOMIC DNA]</scope>
    <source>
        <strain evidence="1 2">CCTCC AA 208026</strain>
    </source>
</reference>
<dbReference type="RefSeq" id="WP_114033912.1">
    <property type="nucleotide sequence ID" value="NZ_QOIL01000036.1"/>
</dbReference>
<proteinExistence type="predicted"/>
<protein>
    <recommendedName>
        <fullName evidence="3">Alpha/beta hydrolase</fullName>
    </recommendedName>
</protein>
<comment type="caution">
    <text evidence="1">The sequence shown here is derived from an EMBL/GenBank/DDBJ whole genome shotgun (WGS) entry which is preliminary data.</text>
</comment>
<organism evidence="1 2">
    <name type="scientific">Sphaerisporangium album</name>
    <dbReference type="NCBI Taxonomy" id="509200"/>
    <lineage>
        <taxon>Bacteria</taxon>
        <taxon>Bacillati</taxon>
        <taxon>Actinomycetota</taxon>
        <taxon>Actinomycetes</taxon>
        <taxon>Streptosporangiales</taxon>
        <taxon>Streptosporangiaceae</taxon>
        <taxon>Sphaerisporangium</taxon>
    </lineage>
</organism>
<evidence type="ECO:0000313" key="1">
    <source>
        <dbReference type="EMBL" id="RCG18682.1"/>
    </source>
</evidence>
<dbReference type="OrthoDB" id="7185741at2"/>
<dbReference type="InterPro" id="IPR029058">
    <property type="entry name" value="AB_hydrolase_fold"/>
</dbReference>
<gene>
    <name evidence="1" type="ORF">DQ384_38970</name>
</gene>
<keyword evidence="2" id="KW-1185">Reference proteome</keyword>
<sequence>MSATVHPRAWGDLPTVVIAAGGHPAPALDRYRSLAALSTGGRLVVVKSPEHYVQYAEPRLVLDAVREVLEARAGGPGRRPS</sequence>
<dbReference type="Gene3D" id="3.40.50.1820">
    <property type="entry name" value="alpha/beta hydrolase"/>
    <property type="match status" value="1"/>
</dbReference>
<evidence type="ECO:0000313" key="2">
    <source>
        <dbReference type="Proteomes" id="UP000253094"/>
    </source>
</evidence>
<evidence type="ECO:0008006" key="3">
    <source>
        <dbReference type="Google" id="ProtNLM"/>
    </source>
</evidence>
<dbReference type="AlphaFoldDB" id="A0A367ELW8"/>
<dbReference type="EMBL" id="QOIL01000036">
    <property type="protein sequence ID" value="RCG18682.1"/>
    <property type="molecule type" value="Genomic_DNA"/>
</dbReference>